<dbReference type="CDD" id="cd14978">
    <property type="entry name" value="7tmA_FMRFamide_R-like"/>
    <property type="match status" value="1"/>
</dbReference>
<dbReference type="InterPro" id="IPR017452">
    <property type="entry name" value="GPCR_Rhodpsn_7TM"/>
</dbReference>
<dbReference type="SUPFAM" id="SSF81321">
    <property type="entry name" value="Family A G protein-coupled receptor-like"/>
    <property type="match status" value="1"/>
</dbReference>
<evidence type="ECO:0000259" key="6">
    <source>
        <dbReference type="PROSITE" id="PS50262"/>
    </source>
</evidence>
<accession>A0A1I8EZS1</accession>
<keyword evidence="2 5" id="KW-0812">Transmembrane</keyword>
<feature type="domain" description="G-protein coupled receptors family 1 profile" evidence="6">
    <location>
        <begin position="64"/>
        <end position="336"/>
    </location>
</feature>
<evidence type="ECO:0000313" key="7">
    <source>
        <dbReference type="WBParaSite" id="maker-PairedContig_846-snap-gene-0.24-mRNA-1"/>
    </source>
</evidence>
<dbReference type="STRING" id="6293.A0A1I8EZS1"/>
<feature type="transmembrane region" description="Helical" evidence="5">
    <location>
        <begin position="49"/>
        <end position="72"/>
    </location>
</feature>
<evidence type="ECO:0000256" key="2">
    <source>
        <dbReference type="ARBA" id="ARBA00022692"/>
    </source>
</evidence>
<evidence type="ECO:0000256" key="5">
    <source>
        <dbReference type="SAM" id="Phobius"/>
    </source>
</evidence>
<dbReference type="GO" id="GO:0008528">
    <property type="term" value="F:G protein-coupled peptide receptor activity"/>
    <property type="evidence" value="ECO:0007669"/>
    <property type="project" value="InterPro"/>
</dbReference>
<dbReference type="InterPro" id="IPR019427">
    <property type="entry name" value="7TM_GPCR_serpentine_rcpt_Srw"/>
</dbReference>
<dbReference type="PANTHER" id="PTHR46273">
    <property type="entry name" value="MYOSUPPRESSIN RECEPTOR 1, ISOFORM B-RELATED"/>
    <property type="match status" value="1"/>
</dbReference>
<dbReference type="AlphaFoldDB" id="A0A1I8EZS1"/>
<comment type="subcellular location">
    <subcellularLocation>
        <location evidence="1">Membrane</location>
    </subcellularLocation>
</comment>
<feature type="transmembrane region" description="Helical" evidence="5">
    <location>
        <begin position="311"/>
        <end position="338"/>
    </location>
</feature>
<dbReference type="InterPro" id="IPR053219">
    <property type="entry name" value="GPCR_Dmsr-1"/>
</dbReference>
<dbReference type="PROSITE" id="PS50262">
    <property type="entry name" value="G_PROTEIN_RECEP_F1_2"/>
    <property type="match status" value="1"/>
</dbReference>
<feature type="transmembrane region" description="Helical" evidence="5">
    <location>
        <begin position="84"/>
        <end position="108"/>
    </location>
</feature>
<organism evidence="7">
    <name type="scientific">Wuchereria bancrofti</name>
    <dbReference type="NCBI Taxonomy" id="6293"/>
    <lineage>
        <taxon>Eukaryota</taxon>
        <taxon>Metazoa</taxon>
        <taxon>Ecdysozoa</taxon>
        <taxon>Nematoda</taxon>
        <taxon>Chromadorea</taxon>
        <taxon>Rhabditida</taxon>
        <taxon>Spirurina</taxon>
        <taxon>Spiruromorpha</taxon>
        <taxon>Filarioidea</taxon>
        <taxon>Onchocercidae</taxon>
        <taxon>Wuchereria</taxon>
    </lineage>
</organism>
<feature type="transmembrane region" description="Helical" evidence="5">
    <location>
        <begin position="155"/>
        <end position="177"/>
    </location>
</feature>
<name>A0A1I8EZS1_WUCBA</name>
<evidence type="ECO:0000256" key="4">
    <source>
        <dbReference type="ARBA" id="ARBA00023136"/>
    </source>
</evidence>
<keyword evidence="4 5" id="KW-0472">Membrane</keyword>
<evidence type="ECO:0000256" key="3">
    <source>
        <dbReference type="ARBA" id="ARBA00022989"/>
    </source>
</evidence>
<dbReference type="GO" id="GO:0005886">
    <property type="term" value="C:plasma membrane"/>
    <property type="evidence" value="ECO:0007669"/>
    <property type="project" value="TreeGrafter"/>
</dbReference>
<sequence>MLCVNDTPLFDLSDNATRLFLAALEAFQRSSSTAYWEVHLLDCRTYSPVHGFICIVICTFSIGTNLIHILVLTRPNMRCSAVNCVLTMVAICDMGTMGSVLIYSYLWMRYLLCHMVLSITLHTTSLWLIVAMAFIRQMTLRSAILNSNWQKPQMAWRVCILIYFCVFILCIPTFLVYDVTEVGDWHPAPQCSHGFPPNYTAKYYTFHLSPSAMANGCRFFKWNLWMSGIIFKVVPCILLLYFSSSLMLTLHQTTKKRKLILKYNSTKIRGATKSDRTSALLLAIVLVFLIAEMPQGIIAIMNAIYTTHVHVYIYFNLGDILDLLSLLNSSITFVLYCLMSSRYRDTFWTVVLPKHFFSLFLKKYRNSREFTRKKTSEMLSSEMHFTQKQIKQTIPCNNNCETRILK</sequence>
<dbReference type="WBParaSite" id="maker-PairedContig_846-snap-gene-0.24-mRNA-1">
    <property type="protein sequence ID" value="maker-PairedContig_846-snap-gene-0.24-mRNA-1"/>
    <property type="gene ID" value="maker-PairedContig_846-snap-gene-0.24"/>
</dbReference>
<feature type="transmembrane region" description="Helical" evidence="5">
    <location>
        <begin position="279"/>
        <end position="305"/>
    </location>
</feature>
<dbReference type="Pfam" id="PF10324">
    <property type="entry name" value="7TM_GPCR_Srw"/>
    <property type="match status" value="1"/>
</dbReference>
<dbReference type="Gene3D" id="1.20.1070.10">
    <property type="entry name" value="Rhodopsin 7-helix transmembrane proteins"/>
    <property type="match status" value="1"/>
</dbReference>
<dbReference type="PANTHER" id="PTHR46273:SF2">
    <property type="entry name" value="G-PROTEIN COUPLED RECEPTORS FAMILY 1 PROFILE DOMAIN-CONTAINING PROTEIN"/>
    <property type="match status" value="1"/>
</dbReference>
<keyword evidence="3 5" id="KW-1133">Transmembrane helix</keyword>
<evidence type="ECO:0000256" key="1">
    <source>
        <dbReference type="ARBA" id="ARBA00004370"/>
    </source>
</evidence>
<reference evidence="7" key="1">
    <citation type="submission" date="2016-11" db="UniProtKB">
        <authorList>
            <consortium name="WormBaseParasite"/>
        </authorList>
    </citation>
    <scope>IDENTIFICATION</scope>
    <source>
        <strain evidence="7">pt0022</strain>
    </source>
</reference>
<feature type="transmembrane region" description="Helical" evidence="5">
    <location>
        <begin position="229"/>
        <end position="250"/>
    </location>
</feature>
<protein>
    <submittedName>
        <fullName evidence="7">G_PROTEIN_RECEP_F1_2 domain-containing protein</fullName>
    </submittedName>
</protein>
<proteinExistence type="predicted"/>
<feature type="transmembrane region" description="Helical" evidence="5">
    <location>
        <begin position="114"/>
        <end position="135"/>
    </location>
</feature>